<gene>
    <name evidence="1" type="ORF">QAD02_022968</name>
</gene>
<proteinExistence type="predicted"/>
<comment type="caution">
    <text evidence="1">The sequence shown here is derived from an EMBL/GenBank/DDBJ whole genome shotgun (WGS) entry which is preliminary data.</text>
</comment>
<accession>A0ACC2PUA3</accession>
<name>A0ACC2PUA3_9HYME</name>
<dbReference type="EMBL" id="CM056741">
    <property type="protein sequence ID" value="KAJ8687174.1"/>
    <property type="molecule type" value="Genomic_DNA"/>
</dbReference>
<evidence type="ECO:0000313" key="1">
    <source>
        <dbReference type="EMBL" id="KAJ8687174.1"/>
    </source>
</evidence>
<protein>
    <submittedName>
        <fullName evidence="1">Uncharacterized protein</fullName>
    </submittedName>
</protein>
<evidence type="ECO:0000313" key="2">
    <source>
        <dbReference type="Proteomes" id="UP001239111"/>
    </source>
</evidence>
<dbReference type="Proteomes" id="UP001239111">
    <property type="component" value="Chromosome 1"/>
</dbReference>
<sequence length="544" mass="62967">MQFPSLTLILSGIFIAYISYSIYEVSHLFKVPACTNKKRCFESYLKSKPSLRLNFFISTMRRPLDSEAYNIYSKDNFDFMKEVDIPLTINIPQRTRNNGTLFLHVVLSPQSKTPGKMFNSLLDDSHTVHTTMSLTKYAIPGAKAFSLLNDDDKGDNGEEKDDSRRKNTQPKTHLKSKVAFTIMTDDIAFPYTNVPVELSNKLRVTRENKFMPIIHYNFLYTRYRDLKELLLKMDSANVTIAYAPISLGKLRLILHIEAAMQNFKQLGFTEKDIDEVKSIFADTNLYLLGATVFISAMHILFDFLAFKNDISFWRSKSNLAGLSTQTVLWRTFSQSVIFLFLLDEGSSMLVLVPAGVGTIIEFWKTKKIMKAELVWRGTIFPRIRFNWNKLSAAESKTKEIDAESMRYMSYLLYPLVVLGAIYSLVYFPHKSWYSWCIHSLVNGVYAFGFLFMLPQLFVNYKLKSVAHLPWRSFMYKAFNTFIDDVFAFIITMPVAHRVACFRDDIVFLIYLYQRWLYPVDKTRVDSSTIDENPSIIDTSSKKDE</sequence>
<reference evidence="1" key="1">
    <citation type="submission" date="2023-04" db="EMBL/GenBank/DDBJ databases">
        <title>A chromosome-level genome assembly of the parasitoid wasp Eretmocerus hayati.</title>
        <authorList>
            <person name="Zhong Y."/>
            <person name="Liu S."/>
            <person name="Liu Y."/>
        </authorList>
    </citation>
    <scope>NUCLEOTIDE SEQUENCE</scope>
    <source>
        <strain evidence="1">ZJU_SS_LIU_2023</strain>
    </source>
</reference>
<keyword evidence="2" id="KW-1185">Reference proteome</keyword>
<organism evidence="1 2">
    <name type="scientific">Eretmocerus hayati</name>
    <dbReference type="NCBI Taxonomy" id="131215"/>
    <lineage>
        <taxon>Eukaryota</taxon>
        <taxon>Metazoa</taxon>
        <taxon>Ecdysozoa</taxon>
        <taxon>Arthropoda</taxon>
        <taxon>Hexapoda</taxon>
        <taxon>Insecta</taxon>
        <taxon>Pterygota</taxon>
        <taxon>Neoptera</taxon>
        <taxon>Endopterygota</taxon>
        <taxon>Hymenoptera</taxon>
        <taxon>Apocrita</taxon>
        <taxon>Proctotrupomorpha</taxon>
        <taxon>Chalcidoidea</taxon>
        <taxon>Aphelinidae</taxon>
        <taxon>Aphelininae</taxon>
        <taxon>Eretmocerus</taxon>
    </lineage>
</organism>